<dbReference type="Gene3D" id="3.90.550.10">
    <property type="entry name" value="Spore Coat Polysaccharide Biosynthesis Protein SpsA, Chain A"/>
    <property type="match status" value="1"/>
</dbReference>
<evidence type="ECO:0000256" key="4">
    <source>
        <dbReference type="ARBA" id="ARBA00023134"/>
    </source>
</evidence>
<dbReference type="GO" id="GO:0043814">
    <property type="term" value="F:phospholactate guanylyltransferase activity"/>
    <property type="evidence" value="ECO:0007669"/>
    <property type="project" value="UniProtKB-EC"/>
</dbReference>
<dbReference type="InterPro" id="IPR029044">
    <property type="entry name" value="Nucleotide-diphossugar_trans"/>
</dbReference>
<dbReference type="AlphaFoldDB" id="A0A1H5V624"/>
<keyword evidence="1 5" id="KW-0808">Transferase</keyword>
<comment type="subunit">
    <text evidence="5">Homodimer.</text>
</comment>
<reference evidence="7 8" key="1">
    <citation type="submission" date="2016-10" db="EMBL/GenBank/DDBJ databases">
        <authorList>
            <person name="de Groot N.N."/>
        </authorList>
    </citation>
    <scope>NUCLEOTIDE SEQUENCE [LARGE SCALE GENOMIC DNA]</scope>
    <source>
        <strain evidence="7 8">CGMCC 1.10331</strain>
    </source>
</reference>
<dbReference type="GO" id="GO:0052645">
    <property type="term" value="P:F420-0 metabolic process"/>
    <property type="evidence" value="ECO:0007669"/>
    <property type="project" value="UniProtKB-UniRule"/>
</dbReference>
<accession>A0A1H5V624</accession>
<evidence type="ECO:0000313" key="7">
    <source>
        <dbReference type="EMBL" id="SEF82673.1"/>
    </source>
</evidence>
<dbReference type="OrthoDB" id="11179at2157"/>
<proteinExistence type="inferred from homology"/>
<comment type="catalytic activity">
    <reaction evidence="5">
        <text>(2S)-2-phospholactate + GTP + H(+) = (2S)-lactyl-2-diphospho-5'-guanosine + diphosphate</text>
        <dbReference type="Rhea" id="RHEA:63424"/>
        <dbReference type="ChEBI" id="CHEBI:15378"/>
        <dbReference type="ChEBI" id="CHEBI:33019"/>
        <dbReference type="ChEBI" id="CHEBI:37565"/>
        <dbReference type="ChEBI" id="CHEBI:59435"/>
        <dbReference type="ChEBI" id="CHEBI:59906"/>
        <dbReference type="EC" id="2.7.7.68"/>
    </reaction>
</comment>
<dbReference type="UniPathway" id="UPA00071"/>
<evidence type="ECO:0000256" key="1">
    <source>
        <dbReference type="ARBA" id="ARBA00022679"/>
    </source>
</evidence>
<dbReference type="GeneID" id="39857126"/>
<comment type="function">
    <text evidence="5">Guanylyltransferase that catalyzes the activation of (2S)-2-phospholactate (2-PL) as (2S)-lactyl-2-diphospho-5'-guanosine, via the condensation of 2-PL with GTP. It is involved in the biosynthesis of coenzyme F420, a hydride carrier cofactor.</text>
</comment>
<dbReference type="NCBIfam" id="TIGR03552">
    <property type="entry name" value="F420_cofC"/>
    <property type="match status" value="1"/>
</dbReference>
<dbReference type="HAMAP" id="MF_02114">
    <property type="entry name" value="CofC"/>
    <property type="match status" value="1"/>
</dbReference>
<dbReference type="InterPro" id="IPR002835">
    <property type="entry name" value="CofC"/>
</dbReference>
<dbReference type="PANTHER" id="PTHR40392">
    <property type="entry name" value="2-PHOSPHO-L-LACTATE GUANYLYLTRANSFERASE"/>
    <property type="match status" value="1"/>
</dbReference>
<reference evidence="6 9" key="2">
    <citation type="journal article" date="2019" name="Nat. Commun.">
        <title>A new type of DNA phosphorothioation-based antiviral system in archaea.</title>
        <authorList>
            <person name="Xiong L."/>
            <person name="Liu S."/>
            <person name="Chen S."/>
            <person name="Xiao Y."/>
            <person name="Zhu B."/>
            <person name="Gao Y."/>
            <person name="Zhang Y."/>
            <person name="Chen B."/>
            <person name="Luo J."/>
            <person name="Deng Z."/>
            <person name="Chen X."/>
            <person name="Wang L."/>
            <person name="Chen S."/>
        </authorList>
    </citation>
    <scope>NUCLEOTIDE SEQUENCE [LARGE SCALE GENOMIC DNA]</scope>
    <source>
        <strain evidence="6 9">CGMCC 1.10331</strain>
    </source>
</reference>
<evidence type="ECO:0000313" key="9">
    <source>
        <dbReference type="Proteomes" id="UP000296733"/>
    </source>
</evidence>
<comment type="pathway">
    <text evidence="5">Cofactor biosynthesis; coenzyme F420 biosynthesis.</text>
</comment>
<keyword evidence="8" id="KW-1185">Reference proteome</keyword>
<keyword evidence="2 5" id="KW-0548">Nucleotidyltransferase</keyword>
<dbReference type="KEGG" id="hlm:DV707_03520"/>
<dbReference type="Proteomes" id="UP000236740">
    <property type="component" value="Unassembled WGS sequence"/>
</dbReference>
<gene>
    <name evidence="5 6" type="primary">cofC</name>
    <name evidence="6" type="ORF">DV707_03520</name>
    <name evidence="7" type="ORF">SAMN04488133_0854</name>
</gene>
<comment type="similarity">
    <text evidence="5">Belongs to the CofC family.</text>
</comment>
<keyword evidence="4 5" id="KW-0342">GTP-binding</keyword>
<evidence type="ECO:0000313" key="6">
    <source>
        <dbReference type="EMBL" id="QCC46810.1"/>
    </source>
</evidence>
<dbReference type="EC" id="2.7.7.68" evidence="5"/>
<dbReference type="EMBL" id="FNVN01000001">
    <property type="protein sequence ID" value="SEF82673.1"/>
    <property type="molecule type" value="Genomic_DNA"/>
</dbReference>
<dbReference type="PANTHER" id="PTHR40392:SF1">
    <property type="entry name" value="2-PHOSPHO-L-LACTATE GUANYLYLTRANSFERASE"/>
    <property type="match status" value="1"/>
</dbReference>
<evidence type="ECO:0000256" key="5">
    <source>
        <dbReference type="HAMAP-Rule" id="MF_02114"/>
    </source>
</evidence>
<protein>
    <recommendedName>
        <fullName evidence="5">2-phospho-L-lactate guanylyltransferase</fullName>
        <shortName evidence="5">LP guanylyltransferase</shortName>
        <ecNumber evidence="5">2.7.7.68</ecNumber>
    </recommendedName>
</protein>
<dbReference type="Gene3D" id="6.10.140.50">
    <property type="match status" value="1"/>
</dbReference>
<dbReference type="Proteomes" id="UP000296733">
    <property type="component" value="Chromosome"/>
</dbReference>
<evidence type="ECO:0000256" key="2">
    <source>
        <dbReference type="ARBA" id="ARBA00022695"/>
    </source>
</evidence>
<dbReference type="SUPFAM" id="SSF53448">
    <property type="entry name" value="Nucleotide-diphospho-sugar transferases"/>
    <property type="match status" value="1"/>
</dbReference>
<dbReference type="GO" id="GO:0005525">
    <property type="term" value="F:GTP binding"/>
    <property type="evidence" value="ECO:0007669"/>
    <property type="project" value="UniProtKB-KW"/>
</dbReference>
<dbReference type="RefSeq" id="WP_103990590.1">
    <property type="nucleotide sequence ID" value="NZ_CP031311.1"/>
</dbReference>
<name>A0A1H5V624_9EURY</name>
<dbReference type="Pfam" id="PF01983">
    <property type="entry name" value="CofC"/>
    <property type="match status" value="2"/>
</dbReference>
<keyword evidence="3 5" id="KW-0547">Nucleotide-binding</keyword>
<evidence type="ECO:0000313" key="8">
    <source>
        <dbReference type="Proteomes" id="UP000236740"/>
    </source>
</evidence>
<dbReference type="EMBL" id="CP031311">
    <property type="protein sequence ID" value="QCC46810.1"/>
    <property type="molecule type" value="Genomic_DNA"/>
</dbReference>
<evidence type="ECO:0000256" key="3">
    <source>
        <dbReference type="ARBA" id="ARBA00022741"/>
    </source>
</evidence>
<organism evidence="7 8">
    <name type="scientific">Halobellus limi</name>
    <dbReference type="NCBI Taxonomy" id="699433"/>
    <lineage>
        <taxon>Archaea</taxon>
        <taxon>Methanobacteriati</taxon>
        <taxon>Methanobacteriota</taxon>
        <taxon>Stenosarchaea group</taxon>
        <taxon>Halobacteria</taxon>
        <taxon>Halobacteriales</taxon>
        <taxon>Haloferacaceae</taxon>
        <taxon>Halobellus</taxon>
    </lineage>
</organism>
<sequence>MRIIVPFTDRDPKSRLTPVLSTTERREFALAMLCDVVDAVEGVGHEPELLVPEPLDFEGPATGDDAPGVGLDADAVERLESLPATVDDRPLTAAVNAALDDGSDRDPVQAVVMADLALATPTALRRLFAAGGDVAIAPGRGGGTNALVVRDPGFSVDYHGASYRDHRRIAAEADLPVAVVDSMRLATDVDEPSDLLEVLLHGDGRARRWLVDAGFEVGSGSDGRVGVRRR</sequence>